<dbReference type="RefSeq" id="WP_191619382.1">
    <property type="nucleotide sequence ID" value="NZ_JACYFG010000060.1"/>
</dbReference>
<evidence type="ECO:0000259" key="7">
    <source>
        <dbReference type="PROSITE" id="PS50835"/>
    </source>
</evidence>
<dbReference type="InterPro" id="IPR022398">
    <property type="entry name" value="Peptidase_S8_His-AS"/>
</dbReference>
<dbReference type="Gene3D" id="3.40.50.200">
    <property type="entry name" value="Peptidase S8/S53 domain"/>
    <property type="match status" value="1"/>
</dbReference>
<proteinExistence type="inferred from homology"/>
<dbReference type="PRINTS" id="PR00723">
    <property type="entry name" value="SUBTILISIN"/>
</dbReference>
<feature type="compositionally biased region" description="Basic and acidic residues" evidence="6">
    <location>
        <begin position="36"/>
        <end position="49"/>
    </location>
</feature>
<dbReference type="InterPro" id="IPR003599">
    <property type="entry name" value="Ig_sub"/>
</dbReference>
<dbReference type="InterPro" id="IPR051048">
    <property type="entry name" value="Peptidase_S8/S53_subtilisin"/>
</dbReference>
<dbReference type="InterPro" id="IPR034204">
    <property type="entry name" value="PfSUB1-like_cat_dom"/>
</dbReference>
<dbReference type="PROSITE" id="PS50835">
    <property type="entry name" value="IG_LIKE"/>
    <property type="match status" value="3"/>
</dbReference>
<dbReference type="PROSITE" id="PS00137">
    <property type="entry name" value="SUBTILASE_HIS"/>
    <property type="match status" value="1"/>
</dbReference>
<dbReference type="SUPFAM" id="SSF52743">
    <property type="entry name" value="Subtilisin-like"/>
    <property type="match status" value="1"/>
</dbReference>
<dbReference type="CDD" id="cd00096">
    <property type="entry name" value="Ig"/>
    <property type="match status" value="2"/>
</dbReference>
<sequence length="1940" mass="212600">MMKSVVKLALAPLAIFSIAAIVLWCSQSRRSPSAGAEREAAQQESDVPRETPGPAEVARDAQVLEEASSTIPTPSLLPPGDWSGATVLSERLEAAGLGSERYSLRHRIVEDEGFPFPIRITDRIAVEESGEPRKLAELSAYAANQIILHSGSPISEGDIEDIANSLGWTYLKSEGTPYMAVLESSTADLDTVTEALAAVSLSDSSIEAEPNHIFYASLVPNDPRFESGLQWGLDHVEDVDIDAPEGWEIRRESPSITVAILDTGIRLDHEDLKANLWTNSGDSTRNGIDDDKNGYVDDTHGFNALDPLSVPDDDHGHGTHIAGIVGAAGNNAKGMSGVAWSINLMPIKALNANGKGTAQALAAGIDYAVANGAQIINMSWGANSFSGVIESSIGRAEEAGVIVVAAAGNESSETPAYPSRSELPNVVSVGAVGSSGELSWFSNFHPSLVDVLAPGQHIFSTWSSAPDAYIRQDGTSMATAFASGSMALFLEEYPDDDYTLQIQRLVSTCQKWEGLAQYCASGGIVNLRDGLLADEVTFPPVVTQTSARYAEAYEGESVSFSVSARSDSPITYRWYEGDELLSESSSTLSLESILPSQRGEYRLEISNAEATTTVLYNLEVFPRMDDIEQALGSGIKVYASHEDHWRLVSEEGLQLISSGNLSQDKQQFLEFRVPVAGLLYLTARKNHIEEAATNTTLIGPNGFDVFLGAGWETLRSITEQGGFTARITHRAVYPETALPQDSLQLQIPEFFESDKLPPLIVGDMYSRSVALGKGLELTVWSTQENLTYQWFKNGQAIEGATSRILKIDAVTESDGGDYYVVATNLYDSTRSKTATIEIDTSPQRPSSQIEGSSYLLVKAGDPINLSMKVFGALPIEHQWYKNGVLIPRAETNVLRLGAASLAHSGEYELVLTNELGSATGYRPKYTVQVYEEIFPPRFPPVPFDEEHYSFPIGSTMGFEVPQAEGSPQLTYQWYKDGEAIENEAISNAHLFSKADVGWEDAGTYYAEASNGLGNNQSHRIVVSVTPVLIEAIDAPSETIVGETFTGAEDAYVNFQTAESWDGEDALELYSKRSRESLTLGSKEYDRVLKFRWKLNADSDAVFEAYLGNRYGSDFLFESHESGRWVEQQFFIPAEHTLRLRLDPGALPAKAWLDNLEEVRSPVVLRDIHFTPPAVGKNVSLEASFFRNGATYQWYKDNQPISGQTESVLTIGSFSQANSGNYKLVATNAHGEASTSAVYVGLDSLASIAPSPLKLSYDGSPNPKVSLEKTSPTEDEHHLRIENSSPGDLDTSLGWSLSSQVTGPAVLEMDYDFSSTNAHIEVGDAEMWIPTGFRFERQVFIPAGTHTLSISTSDSYQSNVGKIYSLKLRSGPLAKMRLNEELHYNEQYVPFATYAGAEPLTVSWYKDGALLKKVSNLISGESYPFERDSGIADRGDYYIEVEDSLGNKSTSDTVHYALGSYMREVLDSSSGGLNLSDSEPATYHYDTDIKTKGSASLRIDGPFGDGNPYSLRLTTSAYYARLKIRTRGFSEGGYIHYSLDGETISIPANGEWTDILVGPGVSVTLPESTEQSSVWIDDLRDERKGMFITHPQNTATYIGARIELKAHAREGNIYFLGLRWFKDGKEIPSQGAHLLIDPVTEQDLGVYHAEATSPNGEVIASETATVSLLESGLAEAIGFPGARITTIGPKPWQVDFSRSLEGPSSIVSGSLETGETSTIVIDVDPPSIWSIYSYLSSLERVNDEPQANRWMTHHSRRFGPTNTQRIELSVSEFEENGGPLNRSLRLDRARVIRLPELSYENWLRSKATESTSPPSESRFEPLGDVDGDGISNWMEFVLGLEPTEASTLPAWNVSEVTAQSPTASIRFLSARSREYSISYEISYDLAEWFPVRPELQTQSVDDHYDETIATLPFLSETYPYFIRWRIHRLGEEDRGITTLFE</sequence>
<dbReference type="CDD" id="cd07473">
    <property type="entry name" value="Peptidases_S8_Subtilisin_like"/>
    <property type="match status" value="1"/>
</dbReference>
<keyword evidence="2 5" id="KW-0645">Protease</keyword>
<feature type="active site" description="Charge relay system" evidence="5">
    <location>
        <position position="262"/>
    </location>
</feature>
<reference evidence="8" key="1">
    <citation type="submission" date="2020-09" db="EMBL/GenBank/DDBJ databases">
        <title>Pelagicoccus enzymogenes sp. nov. with an EPS production, isolated from marine sediment.</title>
        <authorList>
            <person name="Feng X."/>
        </authorList>
    </citation>
    <scope>NUCLEOTIDE SEQUENCE</scope>
    <source>
        <strain evidence="8">NFK12</strain>
    </source>
</reference>
<comment type="similarity">
    <text evidence="1 5">Belongs to the peptidase S8 family.</text>
</comment>
<feature type="domain" description="Ig-like" evidence="7">
    <location>
        <begin position="936"/>
        <end position="1025"/>
    </location>
</feature>
<dbReference type="GO" id="GO:0004252">
    <property type="term" value="F:serine-type endopeptidase activity"/>
    <property type="evidence" value="ECO:0007669"/>
    <property type="project" value="UniProtKB-UniRule"/>
</dbReference>
<dbReference type="SMART" id="SM00408">
    <property type="entry name" value="IGc2"/>
    <property type="match status" value="5"/>
</dbReference>
<organism evidence="8 9">
    <name type="scientific">Pelagicoccus enzymogenes</name>
    <dbReference type="NCBI Taxonomy" id="2773457"/>
    <lineage>
        <taxon>Bacteria</taxon>
        <taxon>Pseudomonadati</taxon>
        <taxon>Verrucomicrobiota</taxon>
        <taxon>Opitutia</taxon>
        <taxon>Puniceicoccales</taxon>
        <taxon>Pelagicoccaceae</taxon>
        <taxon>Pelagicoccus</taxon>
    </lineage>
</organism>
<comment type="caution">
    <text evidence="8">The sequence shown here is derived from an EMBL/GenBank/DDBJ whole genome shotgun (WGS) entry which is preliminary data.</text>
</comment>
<evidence type="ECO:0000313" key="8">
    <source>
        <dbReference type="EMBL" id="MBD5782303.1"/>
    </source>
</evidence>
<dbReference type="InterPro" id="IPR036179">
    <property type="entry name" value="Ig-like_dom_sf"/>
</dbReference>
<evidence type="ECO:0000256" key="5">
    <source>
        <dbReference type="PROSITE-ProRule" id="PRU01240"/>
    </source>
</evidence>
<feature type="domain" description="Ig-like" evidence="7">
    <location>
        <begin position="757"/>
        <end position="837"/>
    </location>
</feature>
<feature type="compositionally biased region" description="Basic and acidic residues" evidence="6">
    <location>
        <begin position="1270"/>
        <end position="1280"/>
    </location>
</feature>
<dbReference type="Pfam" id="PF00082">
    <property type="entry name" value="Peptidase_S8"/>
    <property type="match status" value="1"/>
</dbReference>
<feature type="region of interest" description="Disordered" evidence="6">
    <location>
        <begin position="1258"/>
        <end position="1285"/>
    </location>
</feature>
<dbReference type="InterPro" id="IPR003598">
    <property type="entry name" value="Ig_sub2"/>
</dbReference>
<dbReference type="InterPro" id="IPR000209">
    <property type="entry name" value="Peptidase_S8/S53_dom"/>
</dbReference>
<dbReference type="InterPro" id="IPR007110">
    <property type="entry name" value="Ig-like_dom"/>
</dbReference>
<dbReference type="InterPro" id="IPR036852">
    <property type="entry name" value="Peptidase_S8/S53_dom_sf"/>
</dbReference>
<dbReference type="PROSITE" id="PS00136">
    <property type="entry name" value="SUBTILASE_ASP"/>
    <property type="match status" value="1"/>
</dbReference>
<dbReference type="SUPFAM" id="SSF48726">
    <property type="entry name" value="Immunoglobulin"/>
    <property type="match status" value="6"/>
</dbReference>
<evidence type="ECO:0000313" key="9">
    <source>
        <dbReference type="Proteomes" id="UP000622317"/>
    </source>
</evidence>
<gene>
    <name evidence="8" type="ORF">IEN85_22580</name>
</gene>
<keyword evidence="3 5" id="KW-0378">Hydrolase</keyword>
<dbReference type="PROSITE" id="PS51892">
    <property type="entry name" value="SUBTILASE"/>
    <property type="match status" value="1"/>
</dbReference>
<feature type="active site" description="Charge relay system" evidence="5">
    <location>
        <position position="317"/>
    </location>
</feature>
<dbReference type="EMBL" id="JACYFG010000060">
    <property type="protein sequence ID" value="MBD5782303.1"/>
    <property type="molecule type" value="Genomic_DNA"/>
</dbReference>
<dbReference type="PANTHER" id="PTHR43399:SF4">
    <property type="entry name" value="CELL WALL-ASSOCIATED PROTEASE"/>
    <property type="match status" value="1"/>
</dbReference>
<keyword evidence="9" id="KW-1185">Reference proteome</keyword>
<dbReference type="SMART" id="SM00409">
    <property type="entry name" value="IG"/>
    <property type="match status" value="6"/>
</dbReference>
<dbReference type="GO" id="GO:0006508">
    <property type="term" value="P:proteolysis"/>
    <property type="evidence" value="ECO:0007669"/>
    <property type="project" value="UniProtKB-KW"/>
</dbReference>
<feature type="active site" description="Charge relay system" evidence="5">
    <location>
        <position position="476"/>
    </location>
</feature>
<feature type="region of interest" description="Disordered" evidence="6">
    <location>
        <begin position="34"/>
        <end position="55"/>
    </location>
</feature>
<dbReference type="InterPro" id="IPR015500">
    <property type="entry name" value="Peptidase_S8_subtilisin-rel"/>
</dbReference>
<evidence type="ECO:0000256" key="2">
    <source>
        <dbReference type="ARBA" id="ARBA00022670"/>
    </source>
</evidence>
<evidence type="ECO:0000256" key="4">
    <source>
        <dbReference type="ARBA" id="ARBA00022825"/>
    </source>
</evidence>
<evidence type="ECO:0000256" key="1">
    <source>
        <dbReference type="ARBA" id="ARBA00011073"/>
    </source>
</evidence>
<dbReference type="PANTHER" id="PTHR43399">
    <property type="entry name" value="SUBTILISIN-RELATED"/>
    <property type="match status" value="1"/>
</dbReference>
<dbReference type="Proteomes" id="UP000622317">
    <property type="component" value="Unassembled WGS sequence"/>
</dbReference>
<protein>
    <submittedName>
        <fullName evidence="8">S8 family serine peptidase</fullName>
    </submittedName>
</protein>
<name>A0A927FBY9_9BACT</name>
<dbReference type="Pfam" id="PF13895">
    <property type="entry name" value="Ig_2"/>
    <property type="match status" value="1"/>
</dbReference>
<dbReference type="Gene3D" id="2.60.40.10">
    <property type="entry name" value="Immunoglobulins"/>
    <property type="match status" value="6"/>
</dbReference>
<dbReference type="InterPro" id="IPR023827">
    <property type="entry name" value="Peptidase_S8_Asp-AS"/>
</dbReference>
<keyword evidence="4 5" id="KW-0720">Serine protease</keyword>
<evidence type="ECO:0000256" key="3">
    <source>
        <dbReference type="ARBA" id="ARBA00022801"/>
    </source>
</evidence>
<evidence type="ECO:0000256" key="6">
    <source>
        <dbReference type="SAM" id="MobiDB-lite"/>
    </source>
</evidence>
<dbReference type="InterPro" id="IPR013783">
    <property type="entry name" value="Ig-like_fold"/>
</dbReference>
<feature type="domain" description="Ig-like" evidence="7">
    <location>
        <begin position="540"/>
        <end position="619"/>
    </location>
</feature>
<accession>A0A927FBY9</accession>